<organism evidence="1 2">
    <name type="scientific">Asaia spathodeae</name>
    <dbReference type="NCBI Taxonomy" id="657016"/>
    <lineage>
        <taxon>Bacteria</taxon>
        <taxon>Pseudomonadati</taxon>
        <taxon>Pseudomonadota</taxon>
        <taxon>Alphaproteobacteria</taxon>
        <taxon>Acetobacterales</taxon>
        <taxon>Acetobacteraceae</taxon>
        <taxon>Asaia</taxon>
    </lineage>
</organism>
<dbReference type="EMBL" id="JABXXV010000010">
    <property type="protein sequence ID" value="NVN48142.1"/>
    <property type="molecule type" value="Genomic_DNA"/>
</dbReference>
<accession>A0ABX2P870</accession>
<protein>
    <submittedName>
        <fullName evidence="1">Uncharacterized protein</fullName>
    </submittedName>
</protein>
<evidence type="ECO:0000313" key="2">
    <source>
        <dbReference type="Proteomes" id="UP001516351"/>
    </source>
</evidence>
<reference evidence="1 2" key="1">
    <citation type="submission" date="2020-06" db="EMBL/GenBank/DDBJ databases">
        <title>Synonyms of Asaia species.</title>
        <authorList>
            <person name="Sombolestani A."/>
        </authorList>
    </citation>
    <scope>NUCLEOTIDE SEQUENCE [LARGE SCALE GENOMIC DNA]</scope>
    <source>
        <strain evidence="1 2">LMG 27047</strain>
    </source>
</reference>
<evidence type="ECO:0000313" key="1">
    <source>
        <dbReference type="EMBL" id="NVN48142.1"/>
    </source>
</evidence>
<dbReference type="RefSeq" id="WP_267312088.1">
    <property type="nucleotide sequence ID" value="NZ_JABXXV010000010.1"/>
</dbReference>
<gene>
    <name evidence="1" type="ORF">HW542_15185</name>
</gene>
<dbReference type="Proteomes" id="UP001516351">
    <property type="component" value="Unassembled WGS sequence"/>
</dbReference>
<comment type="caution">
    <text evidence="1">The sequence shown here is derived from an EMBL/GenBank/DDBJ whole genome shotgun (WGS) entry which is preliminary data.</text>
</comment>
<sequence length="171" mass="16981">MPPAALAADSSDAGCQALISAAATGMANQIKADDATIRQPQSISKFTCLGDIFGGLGLNVLTNGLNIGDLAQAAMGKVCSQLTSAWDNLKGSAQCGLTVTGLNTNFGLGSLGSGNFCPSLNFGGGGDALITAGTNTNGSSSWDAQGSTQLPTGYELDLAGPSTGYSHMQGN</sequence>
<proteinExistence type="predicted"/>
<keyword evidence="2" id="KW-1185">Reference proteome</keyword>
<name>A0ABX2P870_9PROT</name>